<sequence>MLLNRKYIPIYVTVCLFALMYIAGSFRYTGFFSLQVLLNLLIDNAFLLITAVGMTFVIVSGGIDLSVGSVIALTTMISASLVEAGWSPFLVIPLVLVLGTLFGWGMGAIIHYFKIQPFIVTLAGMFLARGLCYVISINTITIDNPMYTSMAQTKIPLPGGNFISISVVIALLVVAVGMYMAHYTRFGRNTYAIGGSEQSTILMGLPVARTKMGVYAFSGFCSALAGVVFTFYMLSGYGLHAMGMELDTIAAVVIGGTLLTGGVGYIAGTFFGVLIQGVIQTIVSFEGTLSSWWTKIVIGLLLCLFILLQKALSERKWSVRISNDR</sequence>
<keyword evidence="7" id="KW-0813">Transport</keyword>
<feature type="transmembrane region" description="Helical" evidence="6">
    <location>
        <begin position="246"/>
        <end position="279"/>
    </location>
</feature>
<accession>A0ABS4IA82</accession>
<keyword evidence="7" id="KW-0762">Sugar transport</keyword>
<evidence type="ECO:0000256" key="1">
    <source>
        <dbReference type="ARBA" id="ARBA00004651"/>
    </source>
</evidence>
<evidence type="ECO:0000256" key="4">
    <source>
        <dbReference type="ARBA" id="ARBA00022989"/>
    </source>
</evidence>
<feature type="transmembrane region" description="Helical" evidence="6">
    <location>
        <begin position="162"/>
        <end position="181"/>
    </location>
</feature>
<dbReference type="CDD" id="cd06579">
    <property type="entry name" value="TM_PBP1_transp_AraH_like"/>
    <property type="match status" value="1"/>
</dbReference>
<keyword evidence="5 6" id="KW-0472">Membrane</keyword>
<feature type="transmembrane region" description="Helical" evidence="6">
    <location>
        <begin position="89"/>
        <end position="113"/>
    </location>
</feature>
<feature type="transmembrane region" description="Helical" evidence="6">
    <location>
        <begin position="212"/>
        <end position="234"/>
    </location>
</feature>
<evidence type="ECO:0000313" key="8">
    <source>
        <dbReference type="Proteomes" id="UP001519344"/>
    </source>
</evidence>
<feature type="transmembrane region" description="Helical" evidence="6">
    <location>
        <begin position="119"/>
        <end position="141"/>
    </location>
</feature>
<keyword evidence="2" id="KW-1003">Cell membrane</keyword>
<feature type="transmembrane region" description="Helical" evidence="6">
    <location>
        <begin position="65"/>
        <end position="82"/>
    </location>
</feature>
<keyword evidence="8" id="KW-1185">Reference proteome</keyword>
<dbReference type="RefSeq" id="WP_209856367.1">
    <property type="nucleotide sequence ID" value="NZ_JAGGKV010000045.1"/>
</dbReference>
<evidence type="ECO:0000313" key="7">
    <source>
        <dbReference type="EMBL" id="MBP1967842.1"/>
    </source>
</evidence>
<dbReference type="Proteomes" id="UP001519344">
    <property type="component" value="Unassembled WGS sequence"/>
</dbReference>
<dbReference type="PANTHER" id="PTHR32196">
    <property type="entry name" value="ABC TRANSPORTER PERMEASE PROTEIN YPHD-RELATED-RELATED"/>
    <property type="match status" value="1"/>
</dbReference>
<organism evidence="7 8">
    <name type="scientific">Paenibacillus aceris</name>
    <dbReference type="NCBI Taxonomy" id="869555"/>
    <lineage>
        <taxon>Bacteria</taxon>
        <taxon>Bacillati</taxon>
        <taxon>Bacillota</taxon>
        <taxon>Bacilli</taxon>
        <taxon>Bacillales</taxon>
        <taxon>Paenibacillaceae</taxon>
        <taxon>Paenibacillus</taxon>
    </lineage>
</organism>
<keyword evidence="3 6" id="KW-0812">Transmembrane</keyword>
<name>A0ABS4IA82_9BACL</name>
<dbReference type="PANTHER" id="PTHR32196:SF63">
    <property type="entry name" value="INNER MEMBRANE ABC TRANSPORTER PERMEASE PROTEIN YJFF"/>
    <property type="match status" value="1"/>
</dbReference>
<feature type="transmembrane region" description="Helical" evidence="6">
    <location>
        <begin position="6"/>
        <end position="24"/>
    </location>
</feature>
<evidence type="ECO:0000256" key="5">
    <source>
        <dbReference type="ARBA" id="ARBA00023136"/>
    </source>
</evidence>
<keyword evidence="4 6" id="KW-1133">Transmembrane helix</keyword>
<evidence type="ECO:0000256" key="6">
    <source>
        <dbReference type="SAM" id="Phobius"/>
    </source>
</evidence>
<evidence type="ECO:0000256" key="2">
    <source>
        <dbReference type="ARBA" id="ARBA00022475"/>
    </source>
</evidence>
<feature type="transmembrane region" description="Helical" evidence="6">
    <location>
        <begin position="36"/>
        <end position="59"/>
    </location>
</feature>
<comment type="caution">
    <text evidence="7">The sequence shown here is derived from an EMBL/GenBank/DDBJ whole genome shotgun (WGS) entry which is preliminary data.</text>
</comment>
<proteinExistence type="predicted"/>
<comment type="subcellular location">
    <subcellularLocation>
        <location evidence="1">Cell membrane</location>
        <topology evidence="1">Multi-pass membrane protein</topology>
    </subcellularLocation>
</comment>
<gene>
    <name evidence="7" type="ORF">J2Z65_007124</name>
</gene>
<reference evidence="7 8" key="1">
    <citation type="submission" date="2021-03" db="EMBL/GenBank/DDBJ databases">
        <title>Genomic Encyclopedia of Type Strains, Phase IV (KMG-IV): sequencing the most valuable type-strain genomes for metagenomic binning, comparative biology and taxonomic classification.</title>
        <authorList>
            <person name="Goeker M."/>
        </authorList>
    </citation>
    <scope>NUCLEOTIDE SEQUENCE [LARGE SCALE GENOMIC DNA]</scope>
    <source>
        <strain evidence="7 8">DSM 24950</strain>
    </source>
</reference>
<dbReference type="EMBL" id="JAGGKV010000045">
    <property type="protein sequence ID" value="MBP1967842.1"/>
    <property type="molecule type" value="Genomic_DNA"/>
</dbReference>
<dbReference type="InterPro" id="IPR001851">
    <property type="entry name" value="ABC_transp_permease"/>
</dbReference>
<dbReference type="NCBIfam" id="NF008630">
    <property type="entry name" value="PRK11618.1"/>
    <property type="match status" value="1"/>
</dbReference>
<feature type="transmembrane region" description="Helical" evidence="6">
    <location>
        <begin position="291"/>
        <end position="308"/>
    </location>
</feature>
<dbReference type="Pfam" id="PF02653">
    <property type="entry name" value="BPD_transp_2"/>
    <property type="match status" value="1"/>
</dbReference>
<protein>
    <submittedName>
        <fullName evidence="7">Simple sugar transport system permease protein</fullName>
    </submittedName>
</protein>
<evidence type="ECO:0000256" key="3">
    <source>
        <dbReference type="ARBA" id="ARBA00022692"/>
    </source>
</evidence>